<evidence type="ECO:0000256" key="7">
    <source>
        <dbReference type="SAM" id="Phobius"/>
    </source>
</evidence>
<evidence type="ECO:0000256" key="6">
    <source>
        <dbReference type="ARBA" id="ARBA00023136"/>
    </source>
</evidence>
<evidence type="ECO:0000313" key="8">
    <source>
        <dbReference type="EMBL" id="QNN69074.1"/>
    </source>
</evidence>
<evidence type="ECO:0000256" key="2">
    <source>
        <dbReference type="ARBA" id="ARBA00006679"/>
    </source>
</evidence>
<feature type="transmembrane region" description="Helical" evidence="7">
    <location>
        <begin position="111"/>
        <end position="131"/>
    </location>
</feature>
<dbReference type="InterPro" id="IPR032808">
    <property type="entry name" value="DoxX"/>
</dbReference>
<dbReference type="RefSeq" id="WP_187551597.1">
    <property type="nucleotide sequence ID" value="NZ_BMZL01000002.1"/>
</dbReference>
<dbReference type="AlphaFoldDB" id="A0A7G9SMJ9"/>
<dbReference type="PANTHER" id="PTHR33452:SF1">
    <property type="entry name" value="INNER MEMBRANE PROTEIN YPHA-RELATED"/>
    <property type="match status" value="1"/>
</dbReference>
<keyword evidence="4 7" id="KW-0812">Transmembrane</keyword>
<dbReference type="EMBL" id="CP060719">
    <property type="protein sequence ID" value="QNN69074.1"/>
    <property type="molecule type" value="Genomic_DNA"/>
</dbReference>
<dbReference type="Pfam" id="PF07681">
    <property type="entry name" value="DoxX"/>
    <property type="match status" value="1"/>
</dbReference>
<organism evidence="8 9">
    <name type="scientific">Thermomonas carbonis</name>
    <dbReference type="NCBI Taxonomy" id="1463158"/>
    <lineage>
        <taxon>Bacteria</taxon>
        <taxon>Pseudomonadati</taxon>
        <taxon>Pseudomonadota</taxon>
        <taxon>Gammaproteobacteria</taxon>
        <taxon>Lysobacterales</taxon>
        <taxon>Lysobacteraceae</taxon>
        <taxon>Thermomonas</taxon>
    </lineage>
</organism>
<comment type="subcellular location">
    <subcellularLocation>
        <location evidence="1">Cell membrane</location>
        <topology evidence="1">Multi-pass membrane protein</topology>
    </subcellularLocation>
</comment>
<dbReference type="KEGG" id="tcn:H9L16_10175"/>
<dbReference type="Proteomes" id="UP000515804">
    <property type="component" value="Chromosome"/>
</dbReference>
<dbReference type="GO" id="GO:0005886">
    <property type="term" value="C:plasma membrane"/>
    <property type="evidence" value="ECO:0007669"/>
    <property type="project" value="UniProtKB-SubCell"/>
</dbReference>
<feature type="transmembrane region" description="Helical" evidence="7">
    <location>
        <begin position="81"/>
        <end position="99"/>
    </location>
</feature>
<dbReference type="PANTHER" id="PTHR33452">
    <property type="entry name" value="OXIDOREDUCTASE CATD-RELATED"/>
    <property type="match status" value="1"/>
</dbReference>
<accession>A0A7G9SMJ9</accession>
<feature type="transmembrane region" description="Helical" evidence="7">
    <location>
        <begin position="12"/>
        <end position="32"/>
    </location>
</feature>
<comment type="similarity">
    <text evidence="2">Belongs to the DoxX family.</text>
</comment>
<keyword evidence="5 7" id="KW-1133">Transmembrane helix</keyword>
<evidence type="ECO:0000256" key="3">
    <source>
        <dbReference type="ARBA" id="ARBA00022475"/>
    </source>
</evidence>
<sequence>MDDTRPLQSPPDCALLGFRLLIALLIGIHGWYRLSAGTSPVFGDWLAIQGIPLAHAVAWGVTVGEIVGSACLAIGVCVRPFALLFVAIYAMGIVLVHAPEGWFVVGAGRNGMEYSVLLIASLALVALRIRAPLWHAFRSR</sequence>
<dbReference type="InterPro" id="IPR051907">
    <property type="entry name" value="DoxX-like_oxidoreductase"/>
</dbReference>
<keyword evidence="9" id="KW-1185">Reference proteome</keyword>
<name>A0A7G9SMJ9_9GAMM</name>
<evidence type="ECO:0000256" key="1">
    <source>
        <dbReference type="ARBA" id="ARBA00004651"/>
    </source>
</evidence>
<keyword evidence="3" id="KW-1003">Cell membrane</keyword>
<evidence type="ECO:0000313" key="9">
    <source>
        <dbReference type="Proteomes" id="UP000515804"/>
    </source>
</evidence>
<reference evidence="8 9" key="1">
    <citation type="submission" date="2020-08" db="EMBL/GenBank/DDBJ databases">
        <title>Genome sequence of Thermomonas carbonis KCTC 42013T.</title>
        <authorList>
            <person name="Hyun D.-W."/>
            <person name="Bae J.-W."/>
        </authorList>
    </citation>
    <scope>NUCLEOTIDE SEQUENCE [LARGE SCALE GENOMIC DNA]</scope>
    <source>
        <strain evidence="8 9">KCTC 42013</strain>
    </source>
</reference>
<evidence type="ECO:0000256" key="5">
    <source>
        <dbReference type="ARBA" id="ARBA00022989"/>
    </source>
</evidence>
<keyword evidence="6 7" id="KW-0472">Membrane</keyword>
<evidence type="ECO:0000256" key="4">
    <source>
        <dbReference type="ARBA" id="ARBA00022692"/>
    </source>
</evidence>
<protein>
    <submittedName>
        <fullName evidence="8">DoxX family protein</fullName>
    </submittedName>
</protein>
<feature type="transmembrane region" description="Helical" evidence="7">
    <location>
        <begin position="52"/>
        <end position="74"/>
    </location>
</feature>
<proteinExistence type="inferred from homology"/>
<gene>
    <name evidence="8" type="ORF">H9L16_10175</name>
</gene>